<protein>
    <submittedName>
        <fullName evidence="2">Uncharacterized protein</fullName>
    </submittedName>
</protein>
<evidence type="ECO:0000313" key="2">
    <source>
        <dbReference type="EMBL" id="PAX08275.1"/>
    </source>
</evidence>
<sequence length="793" mass="84025">MIKRLLPLLGAALTPAPALAQSNAFDLAGPDLRVTVSRGQATLPVAQVPNLQAGDRISVKAMLPPDQEAHYLLVGAFLRGATNPPPRDWFSRAETWRKGKDRLELTVPEGAQQLILFLVPETGGDYRAVVRAVRGQPGVFTRAVQDLNQAALDRARTDALLSAIQGREASAPDAIPPTLTKSLGIRLDTQCLDRRPELQAACLTRRSEAVVLSDRQRDSFTETLTGAPVDLAIQLSNTPAGGYGYYSPYIGVLRDVARLFGAFRSAQFQYIPTLARWNDERIGLLLNAAPSFRNPKSVLVVPMPPVEASAPPPLRAPEPRAALCATRRDLVLPVAGAPLIYATDHAHGLHLRVAKPDGGTAELPVRADPERGGFVPAAALRPDAVAGDAEAVLHGSWGFTSFDGPRYRLQSPAGRAWRTAGDEATSLVVGRENQLELVGGAASCVSGVELEDQSKNLRAVEWSVSADDRLLLKLPLARARSGPVTLLVRHHGQDAPARLALKALSEAGRLDGLAFHAGDVGATLTGTRLDLIESVAVDGLLFKPGALVREGQVDRLSLAAADPAAARALVAGEERTARVSLTDGRRLALRFTVTPPRPSATLINRSVFRPTPDGALRIAIADEEAVPHDAKLTFSIRAAGAIRFDGRETVEVASAAGSAPATLRPGEGVMLQDAQVAVASFEPGGLLGPSAHGPLRFRVVRDGVAGDWTDLGTLVRLPTLTNWSCPAGGKPCTLRGENLFLLAAVAPDARFASRVDVPDGFTGATLTVPASAGKELYLRLRDGRDLVASVPRG</sequence>
<name>A0A2A2SGD7_9SPHN</name>
<dbReference type="AlphaFoldDB" id="A0A2A2SGD7"/>
<comment type="caution">
    <text evidence="2">The sequence shown here is derived from an EMBL/GenBank/DDBJ whole genome shotgun (WGS) entry which is preliminary data.</text>
</comment>
<dbReference type="EMBL" id="NSLI01000003">
    <property type="protein sequence ID" value="PAX08275.1"/>
    <property type="molecule type" value="Genomic_DNA"/>
</dbReference>
<keyword evidence="3" id="KW-1185">Reference proteome</keyword>
<dbReference type="RefSeq" id="WP_095998517.1">
    <property type="nucleotide sequence ID" value="NZ_NSLI01000003.1"/>
</dbReference>
<evidence type="ECO:0000256" key="1">
    <source>
        <dbReference type="SAM" id="SignalP"/>
    </source>
</evidence>
<feature type="chain" id="PRO_5013399310" evidence="1">
    <location>
        <begin position="21"/>
        <end position="793"/>
    </location>
</feature>
<keyword evidence="1" id="KW-0732">Signal</keyword>
<accession>A0A2A2SGD7</accession>
<reference evidence="3" key="1">
    <citation type="submission" date="2017-09" db="EMBL/GenBank/DDBJ databases">
        <authorList>
            <person name="Feng G."/>
            <person name="Zhu H."/>
        </authorList>
    </citation>
    <scope>NUCLEOTIDE SEQUENCE [LARGE SCALE GENOMIC DNA]</scope>
    <source>
        <strain evidence="3">1PNM-20</strain>
    </source>
</reference>
<organism evidence="2 3">
    <name type="scientific">Sphingomonas lenta</name>
    <dbReference type="NCBI Taxonomy" id="1141887"/>
    <lineage>
        <taxon>Bacteria</taxon>
        <taxon>Pseudomonadati</taxon>
        <taxon>Pseudomonadota</taxon>
        <taxon>Alphaproteobacteria</taxon>
        <taxon>Sphingomonadales</taxon>
        <taxon>Sphingomonadaceae</taxon>
        <taxon>Sphingomonas</taxon>
    </lineage>
</organism>
<feature type="signal peptide" evidence="1">
    <location>
        <begin position="1"/>
        <end position="20"/>
    </location>
</feature>
<evidence type="ECO:0000313" key="3">
    <source>
        <dbReference type="Proteomes" id="UP000218151"/>
    </source>
</evidence>
<dbReference type="Proteomes" id="UP000218151">
    <property type="component" value="Unassembled WGS sequence"/>
</dbReference>
<gene>
    <name evidence="2" type="ORF">CKY28_12015</name>
</gene>
<proteinExistence type="predicted"/>
<dbReference type="OrthoDB" id="7052005at2"/>